<keyword evidence="6" id="KW-1185">Reference proteome</keyword>
<reference evidence="5 6" key="1">
    <citation type="submission" date="2023-08" db="EMBL/GenBank/DDBJ databases">
        <title>Black Yeasts Isolated from many extreme environments.</title>
        <authorList>
            <person name="Coleine C."/>
            <person name="Stajich J.E."/>
            <person name="Selbmann L."/>
        </authorList>
    </citation>
    <scope>NUCLEOTIDE SEQUENCE [LARGE SCALE GENOMIC DNA]</scope>
    <source>
        <strain evidence="5 6">CCFEE 536</strain>
    </source>
</reference>
<evidence type="ECO:0000256" key="1">
    <source>
        <dbReference type="ARBA" id="ARBA00007677"/>
    </source>
</evidence>
<accession>A0ABR0KQQ1</accession>
<evidence type="ECO:0000313" key="5">
    <source>
        <dbReference type="EMBL" id="KAK5108530.1"/>
    </source>
</evidence>
<dbReference type="Proteomes" id="UP001357485">
    <property type="component" value="Unassembled WGS sequence"/>
</dbReference>
<dbReference type="PANTHER" id="PTHR31121">
    <property type="entry name" value="ALPHA-1,2 MANNOSYLTRANSFERASE KTR1"/>
    <property type="match status" value="1"/>
</dbReference>
<keyword evidence="2" id="KW-0328">Glycosyltransferase</keyword>
<protein>
    <submittedName>
        <fullName evidence="5">Uncharacterized protein</fullName>
    </submittedName>
</protein>
<dbReference type="Pfam" id="PF01793">
    <property type="entry name" value="Glyco_transf_15"/>
    <property type="match status" value="1"/>
</dbReference>
<name>A0ABR0KQQ1_9PEZI</name>
<evidence type="ECO:0000256" key="4">
    <source>
        <dbReference type="SAM" id="SignalP"/>
    </source>
</evidence>
<comment type="similarity">
    <text evidence="1">Belongs to the glycosyltransferase 15 family.</text>
</comment>
<sequence>MSKRRTAALCILALALLVWILPPSSWSRHKEPIIVPVSVLRPASTLAQPEDAPDPNSHNKHAMNVRSIYPNIPSPNKPRAALISLVRNSELEGLMQSMRQLEYHWNRKYQYPWVFFNDEPFSEDFRVRTINRAMADGDEADI</sequence>
<keyword evidence="4" id="KW-0732">Signal</keyword>
<dbReference type="SUPFAM" id="SSF53448">
    <property type="entry name" value="Nucleotide-diphospho-sugar transferases"/>
    <property type="match status" value="1"/>
</dbReference>
<proteinExistence type="inferred from homology"/>
<keyword evidence="3" id="KW-0808">Transferase</keyword>
<dbReference type="InterPro" id="IPR002685">
    <property type="entry name" value="Glyco_trans_15"/>
</dbReference>
<feature type="chain" id="PRO_5047481856" evidence="4">
    <location>
        <begin position="28"/>
        <end position="142"/>
    </location>
</feature>
<dbReference type="InterPro" id="IPR029044">
    <property type="entry name" value="Nucleotide-diphossugar_trans"/>
</dbReference>
<evidence type="ECO:0000256" key="2">
    <source>
        <dbReference type="ARBA" id="ARBA00022676"/>
    </source>
</evidence>
<feature type="signal peptide" evidence="4">
    <location>
        <begin position="1"/>
        <end position="27"/>
    </location>
</feature>
<evidence type="ECO:0000256" key="3">
    <source>
        <dbReference type="ARBA" id="ARBA00022679"/>
    </source>
</evidence>
<dbReference type="PANTHER" id="PTHR31121:SF7">
    <property type="entry name" value="MANNOSYLTRANSFERASE KTR4-RELATED"/>
    <property type="match status" value="1"/>
</dbReference>
<organism evidence="5 6">
    <name type="scientific">Cryomyces antarcticus</name>
    <dbReference type="NCBI Taxonomy" id="329879"/>
    <lineage>
        <taxon>Eukaryota</taxon>
        <taxon>Fungi</taxon>
        <taxon>Dikarya</taxon>
        <taxon>Ascomycota</taxon>
        <taxon>Pezizomycotina</taxon>
        <taxon>Dothideomycetes</taxon>
        <taxon>Dothideomycetes incertae sedis</taxon>
        <taxon>Cryomyces</taxon>
    </lineage>
</organism>
<dbReference type="EMBL" id="JAVRRA010025681">
    <property type="protein sequence ID" value="KAK5108530.1"/>
    <property type="molecule type" value="Genomic_DNA"/>
</dbReference>
<dbReference type="Gene3D" id="3.90.550.10">
    <property type="entry name" value="Spore Coat Polysaccharide Biosynthesis Protein SpsA, Chain A"/>
    <property type="match status" value="1"/>
</dbReference>
<evidence type="ECO:0000313" key="6">
    <source>
        <dbReference type="Proteomes" id="UP001357485"/>
    </source>
</evidence>
<gene>
    <name evidence="5" type="ORF">LTR16_006032</name>
</gene>
<comment type="caution">
    <text evidence="5">The sequence shown here is derived from an EMBL/GenBank/DDBJ whole genome shotgun (WGS) entry which is preliminary data.</text>
</comment>